<name>A0A6A6ALU7_9PLEO</name>
<dbReference type="Proteomes" id="UP000799771">
    <property type="component" value="Unassembled WGS sequence"/>
</dbReference>
<feature type="region of interest" description="Disordered" evidence="1">
    <location>
        <begin position="25"/>
        <end position="99"/>
    </location>
</feature>
<feature type="region of interest" description="Disordered" evidence="1">
    <location>
        <begin position="128"/>
        <end position="160"/>
    </location>
</feature>
<keyword evidence="3" id="KW-1185">Reference proteome</keyword>
<dbReference type="EMBL" id="ML977500">
    <property type="protein sequence ID" value="KAF2132780.1"/>
    <property type="molecule type" value="Genomic_DNA"/>
</dbReference>
<protein>
    <submittedName>
        <fullName evidence="2">Uncharacterized protein</fullName>
    </submittedName>
</protein>
<dbReference type="RefSeq" id="XP_033527167.1">
    <property type="nucleotide sequence ID" value="XM_033671259.1"/>
</dbReference>
<dbReference type="AlphaFoldDB" id="A0A6A6ALU7"/>
<organism evidence="2 3">
    <name type="scientific">Dothidotthia symphoricarpi CBS 119687</name>
    <dbReference type="NCBI Taxonomy" id="1392245"/>
    <lineage>
        <taxon>Eukaryota</taxon>
        <taxon>Fungi</taxon>
        <taxon>Dikarya</taxon>
        <taxon>Ascomycota</taxon>
        <taxon>Pezizomycotina</taxon>
        <taxon>Dothideomycetes</taxon>
        <taxon>Pleosporomycetidae</taxon>
        <taxon>Pleosporales</taxon>
        <taxon>Dothidotthiaceae</taxon>
        <taxon>Dothidotthia</taxon>
    </lineage>
</organism>
<feature type="compositionally biased region" description="Low complexity" evidence="1">
    <location>
        <begin position="305"/>
        <end position="320"/>
    </location>
</feature>
<accession>A0A6A6ALU7</accession>
<reference evidence="2" key="1">
    <citation type="journal article" date="2020" name="Stud. Mycol.">
        <title>101 Dothideomycetes genomes: a test case for predicting lifestyles and emergence of pathogens.</title>
        <authorList>
            <person name="Haridas S."/>
            <person name="Albert R."/>
            <person name="Binder M."/>
            <person name="Bloem J."/>
            <person name="Labutti K."/>
            <person name="Salamov A."/>
            <person name="Andreopoulos B."/>
            <person name="Baker S."/>
            <person name="Barry K."/>
            <person name="Bills G."/>
            <person name="Bluhm B."/>
            <person name="Cannon C."/>
            <person name="Castanera R."/>
            <person name="Culley D."/>
            <person name="Daum C."/>
            <person name="Ezra D."/>
            <person name="Gonzalez J."/>
            <person name="Henrissat B."/>
            <person name="Kuo A."/>
            <person name="Liang C."/>
            <person name="Lipzen A."/>
            <person name="Lutzoni F."/>
            <person name="Magnuson J."/>
            <person name="Mondo S."/>
            <person name="Nolan M."/>
            <person name="Ohm R."/>
            <person name="Pangilinan J."/>
            <person name="Park H.-J."/>
            <person name="Ramirez L."/>
            <person name="Alfaro M."/>
            <person name="Sun H."/>
            <person name="Tritt A."/>
            <person name="Yoshinaga Y."/>
            <person name="Zwiers L.-H."/>
            <person name="Turgeon B."/>
            <person name="Goodwin S."/>
            <person name="Spatafora J."/>
            <person name="Crous P."/>
            <person name="Grigoriev I."/>
        </authorList>
    </citation>
    <scope>NUCLEOTIDE SEQUENCE</scope>
    <source>
        <strain evidence="2">CBS 119687</strain>
    </source>
</reference>
<feature type="region of interest" description="Disordered" evidence="1">
    <location>
        <begin position="255"/>
        <end position="274"/>
    </location>
</feature>
<feature type="region of interest" description="Disordered" evidence="1">
    <location>
        <begin position="221"/>
        <end position="250"/>
    </location>
</feature>
<feature type="compositionally biased region" description="Polar residues" evidence="1">
    <location>
        <begin position="128"/>
        <end position="140"/>
    </location>
</feature>
<feature type="compositionally biased region" description="Basic and acidic residues" evidence="1">
    <location>
        <begin position="89"/>
        <end position="99"/>
    </location>
</feature>
<evidence type="ECO:0000313" key="3">
    <source>
        <dbReference type="Proteomes" id="UP000799771"/>
    </source>
</evidence>
<dbReference type="GeneID" id="54411691"/>
<feature type="region of interest" description="Disordered" evidence="1">
    <location>
        <begin position="289"/>
        <end position="322"/>
    </location>
</feature>
<feature type="compositionally biased region" description="Polar residues" evidence="1">
    <location>
        <begin position="241"/>
        <end position="250"/>
    </location>
</feature>
<sequence length="407" mass="44875">MEMFVEATMTEISCAHICPEFRSEQRVTKRRRSDSFHRSAEDTGKRRRLDTRRSSFSVRKPLRSYTRRRQSVQACLPKEHAVAPVESPPGEKRKSSLLDKIKRFCRRNSSRGSSRHDSAMNHWNSSTAHLLSSPSATPRSSYDDGDIQSSPEAWLDQTPDGRTGEFNWFASVEAVPRHLLDSRPPSPTEGTSRALPYTNLPVPSCDSFSPQLPTQPIQIPARPASHNPSSIIPQTARPAKHSSSPPLFNLHSFNISSPPLPTSRPSPATHTGLYSHPAAYSPPLSPLSNTMMFPLSPDTSTQDLSAAPPSTPTTSDSDSSYLELSPQLHTPAIDALTRSFRHTSLASIPESGAPRSRGSDERCLQQLDGTALLRNRLLAPLDWADSELVFNYWRDEADCLAGSGSGE</sequence>
<feature type="compositionally biased region" description="Basic residues" evidence="1">
    <location>
        <begin position="60"/>
        <end position="70"/>
    </location>
</feature>
<evidence type="ECO:0000313" key="2">
    <source>
        <dbReference type="EMBL" id="KAF2132780.1"/>
    </source>
</evidence>
<feature type="region of interest" description="Disordered" evidence="1">
    <location>
        <begin position="179"/>
        <end position="202"/>
    </location>
</feature>
<feature type="compositionally biased region" description="Basic and acidic residues" evidence="1">
    <location>
        <begin position="25"/>
        <end position="44"/>
    </location>
</feature>
<gene>
    <name evidence="2" type="ORF">P153DRAFT_393735</name>
</gene>
<proteinExistence type="predicted"/>
<evidence type="ECO:0000256" key="1">
    <source>
        <dbReference type="SAM" id="MobiDB-lite"/>
    </source>
</evidence>